<dbReference type="InterPro" id="IPR013154">
    <property type="entry name" value="ADH-like_N"/>
</dbReference>
<dbReference type="PANTHER" id="PTHR43677:SF4">
    <property type="entry name" value="QUINONE OXIDOREDUCTASE-LIKE PROTEIN 2"/>
    <property type="match status" value="1"/>
</dbReference>
<accession>A0ABP9WP08</accession>
<dbReference type="EMBL" id="BAABRT010000010">
    <property type="protein sequence ID" value="GAA5524942.1"/>
    <property type="molecule type" value="Genomic_DNA"/>
</dbReference>
<evidence type="ECO:0000313" key="2">
    <source>
        <dbReference type="EMBL" id="GAA5524942.1"/>
    </source>
</evidence>
<sequence>MSERRRVWRTDKAGAISDLRLQEETLPALAADKVRIRVKAVGLNFADIFALTGLYSATPQGSFILGLEFAGTVAAIGESADTTLQPGDRVYGCTRFGGYADYLDVQPRHCRKIPQGWRFAEGAAFPVQTLTAYYALSDLGAVKPGQVVLVHSAAGGVGLQAMNMLRQMGAVAIGTVGSSAKQAFLGERGFAEVIVRGPDFASQLQRQLAGRPLHAVLDGIGGSVQKQSFAALAPTGRLVVFGAAEFTPADRPNWLKAAWLYLTRPRYDVMAMISNNRSVLAFNLIWLWQEQALFDALLDGCAKLALPAPYIGHEFGFEQAHQAIECLRSGRSVGKVVLNIGDGG</sequence>
<dbReference type="Proteomes" id="UP001408594">
    <property type="component" value="Unassembled WGS sequence"/>
</dbReference>
<comment type="caution">
    <text evidence="2">The sequence shown here is derived from an EMBL/GenBank/DDBJ whole genome shotgun (WGS) entry which is preliminary data.</text>
</comment>
<dbReference type="RefSeq" id="WP_345550239.1">
    <property type="nucleotide sequence ID" value="NZ_BAABRT010000010.1"/>
</dbReference>
<keyword evidence="3" id="KW-1185">Reference proteome</keyword>
<name>A0ABP9WP08_9GAMM</name>
<protein>
    <recommendedName>
        <fullName evidence="1">Enoyl reductase (ER) domain-containing protein</fullName>
    </recommendedName>
</protein>
<proteinExistence type="predicted"/>
<feature type="domain" description="Enoyl reductase (ER)" evidence="1">
    <location>
        <begin position="14"/>
        <end position="338"/>
    </location>
</feature>
<dbReference type="SUPFAM" id="SSF51735">
    <property type="entry name" value="NAD(P)-binding Rossmann-fold domains"/>
    <property type="match status" value="1"/>
</dbReference>
<dbReference type="InterPro" id="IPR011032">
    <property type="entry name" value="GroES-like_sf"/>
</dbReference>
<dbReference type="SUPFAM" id="SSF50129">
    <property type="entry name" value="GroES-like"/>
    <property type="match status" value="1"/>
</dbReference>
<dbReference type="Pfam" id="PF08240">
    <property type="entry name" value="ADH_N"/>
    <property type="match status" value="1"/>
</dbReference>
<evidence type="ECO:0000259" key="1">
    <source>
        <dbReference type="SMART" id="SM00829"/>
    </source>
</evidence>
<dbReference type="InterPro" id="IPR036291">
    <property type="entry name" value="NAD(P)-bd_dom_sf"/>
</dbReference>
<dbReference type="InterPro" id="IPR020843">
    <property type="entry name" value="ER"/>
</dbReference>
<dbReference type="Gene3D" id="3.90.180.10">
    <property type="entry name" value="Medium-chain alcohol dehydrogenases, catalytic domain"/>
    <property type="match status" value="1"/>
</dbReference>
<dbReference type="PANTHER" id="PTHR43677">
    <property type="entry name" value="SHORT-CHAIN DEHYDROGENASE/REDUCTASE"/>
    <property type="match status" value="1"/>
</dbReference>
<organism evidence="2 3">
    <name type="scientific">Microbulbifer aestuariivivens</name>
    <dbReference type="NCBI Taxonomy" id="1908308"/>
    <lineage>
        <taxon>Bacteria</taxon>
        <taxon>Pseudomonadati</taxon>
        <taxon>Pseudomonadota</taxon>
        <taxon>Gammaproteobacteria</taxon>
        <taxon>Cellvibrionales</taxon>
        <taxon>Microbulbiferaceae</taxon>
        <taxon>Microbulbifer</taxon>
    </lineage>
</organism>
<reference evidence="2 3" key="1">
    <citation type="submission" date="2024-02" db="EMBL/GenBank/DDBJ databases">
        <title>Microbulbifer aestuariivivens NBRC 112533.</title>
        <authorList>
            <person name="Ichikawa N."/>
            <person name="Katano-Makiyama Y."/>
            <person name="Hidaka K."/>
        </authorList>
    </citation>
    <scope>NUCLEOTIDE SEQUENCE [LARGE SCALE GENOMIC DNA]</scope>
    <source>
        <strain evidence="2 3">NBRC 112533</strain>
    </source>
</reference>
<evidence type="ECO:0000313" key="3">
    <source>
        <dbReference type="Proteomes" id="UP001408594"/>
    </source>
</evidence>
<gene>
    <name evidence="2" type="ORF">Maes01_01501</name>
</gene>
<dbReference type="InterPro" id="IPR051397">
    <property type="entry name" value="Zn-ADH-like_protein"/>
</dbReference>
<dbReference type="Pfam" id="PF00107">
    <property type="entry name" value="ADH_zinc_N"/>
    <property type="match status" value="1"/>
</dbReference>
<dbReference type="SMART" id="SM00829">
    <property type="entry name" value="PKS_ER"/>
    <property type="match status" value="1"/>
</dbReference>
<dbReference type="Gene3D" id="3.40.50.720">
    <property type="entry name" value="NAD(P)-binding Rossmann-like Domain"/>
    <property type="match status" value="1"/>
</dbReference>
<dbReference type="InterPro" id="IPR013149">
    <property type="entry name" value="ADH-like_C"/>
</dbReference>